<dbReference type="EMBL" id="JBAPLV010000009">
    <property type="protein sequence ID" value="MEI4278751.1"/>
    <property type="molecule type" value="Genomic_DNA"/>
</dbReference>
<evidence type="ECO:0000259" key="5">
    <source>
        <dbReference type="PROSITE" id="PS50109"/>
    </source>
</evidence>
<dbReference type="InterPro" id="IPR011712">
    <property type="entry name" value="Sig_transdc_His_kin_sub3_dim/P"/>
</dbReference>
<dbReference type="GO" id="GO:0005524">
    <property type="term" value="F:ATP binding"/>
    <property type="evidence" value="ECO:0007669"/>
    <property type="project" value="UniProtKB-KW"/>
</dbReference>
<name>A0ABU8E531_9ACTN</name>
<keyword evidence="7" id="KW-1185">Reference proteome</keyword>
<dbReference type="InterPro" id="IPR005467">
    <property type="entry name" value="His_kinase_dom"/>
</dbReference>
<dbReference type="PANTHER" id="PTHR24421">
    <property type="entry name" value="NITRATE/NITRITE SENSOR PROTEIN NARX-RELATED"/>
    <property type="match status" value="1"/>
</dbReference>
<dbReference type="PROSITE" id="PS50109">
    <property type="entry name" value="HIS_KIN"/>
    <property type="match status" value="1"/>
</dbReference>
<dbReference type="CDD" id="cd16917">
    <property type="entry name" value="HATPase_UhpB-NarQ-NarX-like"/>
    <property type="match status" value="1"/>
</dbReference>
<dbReference type="SUPFAM" id="SSF55785">
    <property type="entry name" value="PYP-like sensor domain (PAS domain)"/>
    <property type="match status" value="1"/>
</dbReference>
<dbReference type="InterPro" id="IPR003594">
    <property type="entry name" value="HATPase_dom"/>
</dbReference>
<dbReference type="Gene3D" id="3.30.450.20">
    <property type="entry name" value="PAS domain"/>
    <property type="match status" value="1"/>
</dbReference>
<dbReference type="InterPro" id="IPR000014">
    <property type="entry name" value="PAS"/>
</dbReference>
<dbReference type="Pfam" id="PF02518">
    <property type="entry name" value="HATPase_c"/>
    <property type="match status" value="1"/>
</dbReference>
<evidence type="ECO:0000313" key="7">
    <source>
        <dbReference type="Proteomes" id="UP001373496"/>
    </source>
</evidence>
<dbReference type="Pfam" id="PF07730">
    <property type="entry name" value="HisKA_3"/>
    <property type="match status" value="1"/>
</dbReference>
<feature type="region of interest" description="Disordered" evidence="4">
    <location>
        <begin position="523"/>
        <end position="542"/>
    </location>
</feature>
<dbReference type="Gene3D" id="3.30.450.40">
    <property type="match status" value="1"/>
</dbReference>
<dbReference type="Proteomes" id="UP001373496">
    <property type="component" value="Unassembled WGS sequence"/>
</dbReference>
<protein>
    <submittedName>
        <fullName evidence="6">ATP-binding protein</fullName>
    </submittedName>
</protein>
<dbReference type="InterPro" id="IPR003018">
    <property type="entry name" value="GAF"/>
</dbReference>
<dbReference type="InterPro" id="IPR029016">
    <property type="entry name" value="GAF-like_dom_sf"/>
</dbReference>
<feature type="region of interest" description="Disordered" evidence="4">
    <location>
        <begin position="459"/>
        <end position="478"/>
    </location>
</feature>
<feature type="domain" description="Histidine kinase" evidence="5">
    <location>
        <begin position="369"/>
        <end position="519"/>
    </location>
</feature>
<evidence type="ECO:0000256" key="2">
    <source>
        <dbReference type="ARBA" id="ARBA00022777"/>
    </source>
</evidence>
<evidence type="ECO:0000313" key="6">
    <source>
        <dbReference type="EMBL" id="MEI4278751.1"/>
    </source>
</evidence>
<feature type="compositionally biased region" description="Pro residues" evidence="4">
    <location>
        <begin position="533"/>
        <end position="542"/>
    </location>
</feature>
<dbReference type="SUPFAM" id="SSF55781">
    <property type="entry name" value="GAF domain-like"/>
    <property type="match status" value="1"/>
</dbReference>
<keyword evidence="6" id="KW-0547">Nucleotide-binding</keyword>
<sequence>MHPTVDRAAPAPPAPHDWAEVARRAPDGLAVVDADGRWLQLNPTAEELCDVPAAALVGTASPFRPTPAVSPQGQGHGLLDDDGAELVCSWTGGRTTGVREFAYRTHLLDAGTGERVVSFRDATAERHRRRRVAALARASAGLAAEGSVPATLDALAREVLRADALAGVQILSMDEAGSGLRIMGQAGFPHCPDFFDRLLQCGRQGARLTIFEAFERLEPVVVPDRWASLRDDPAWAPLHEYLGQSDWSWFASVPLTIRGRPAGVLNAYLSPGQVVGNQTLEFLTAMAEQAAVALDHAALLQAERELARREERQRLARDLHDSIVQQAFSIGMQAKVLGIVAARGEVPTDRVRSIAQEIGVLSQTVLADLRAMVHELRPLSSTSLGLEEALRALAESTTNRTGMRVGLQVGAGVDTLPTDMAEDVYRIVAEALHNVVKHAEAGRVTVRVALRHGSTVSLTVTDDGHGMPGGAPGTPDRREGYGLTSMRERAARWGGSLTVGPRTRGAAGTSVRAVVPLPDPRAAADLTRAGLPAPGPAPDGAP</sequence>
<dbReference type="InterPro" id="IPR036890">
    <property type="entry name" value="HATPase_C_sf"/>
</dbReference>
<keyword evidence="1" id="KW-0808">Transferase</keyword>
<evidence type="ECO:0000256" key="3">
    <source>
        <dbReference type="ARBA" id="ARBA00023012"/>
    </source>
</evidence>
<dbReference type="CDD" id="cd00130">
    <property type="entry name" value="PAS"/>
    <property type="match status" value="1"/>
</dbReference>
<gene>
    <name evidence="6" type="ORF">UXQ13_09770</name>
</gene>
<dbReference type="Pfam" id="PF13185">
    <property type="entry name" value="GAF_2"/>
    <property type="match status" value="1"/>
</dbReference>
<reference evidence="6 7" key="1">
    <citation type="submission" date="2024-03" db="EMBL/GenBank/DDBJ databases">
        <title>Draft genome sequence of Klenkia terrae.</title>
        <authorList>
            <person name="Duangmal K."/>
            <person name="Chantavorakit T."/>
        </authorList>
    </citation>
    <scope>NUCLEOTIDE SEQUENCE [LARGE SCALE GENOMIC DNA]</scope>
    <source>
        <strain evidence="6 7">JCM 17786</strain>
    </source>
</reference>
<evidence type="ECO:0000256" key="1">
    <source>
        <dbReference type="ARBA" id="ARBA00022679"/>
    </source>
</evidence>
<dbReference type="InterPro" id="IPR050482">
    <property type="entry name" value="Sensor_HK_TwoCompSys"/>
</dbReference>
<accession>A0ABU8E531</accession>
<dbReference type="SMART" id="SM00387">
    <property type="entry name" value="HATPase_c"/>
    <property type="match status" value="1"/>
</dbReference>
<keyword evidence="2" id="KW-0418">Kinase</keyword>
<dbReference type="InterPro" id="IPR035965">
    <property type="entry name" value="PAS-like_dom_sf"/>
</dbReference>
<proteinExistence type="predicted"/>
<dbReference type="RefSeq" id="WP_225235840.1">
    <property type="nucleotide sequence ID" value="NZ_JBAPLV010000009.1"/>
</dbReference>
<keyword evidence="3" id="KW-0902">Two-component regulatory system</keyword>
<organism evidence="6 7">
    <name type="scientific">Klenkia terrae</name>
    <dbReference type="NCBI Taxonomy" id="1052259"/>
    <lineage>
        <taxon>Bacteria</taxon>
        <taxon>Bacillati</taxon>
        <taxon>Actinomycetota</taxon>
        <taxon>Actinomycetes</taxon>
        <taxon>Geodermatophilales</taxon>
        <taxon>Geodermatophilaceae</taxon>
        <taxon>Klenkia</taxon>
    </lineage>
</organism>
<dbReference type="Gene3D" id="1.20.5.1930">
    <property type="match status" value="1"/>
</dbReference>
<keyword evidence="6" id="KW-0067">ATP-binding</keyword>
<comment type="caution">
    <text evidence="6">The sequence shown here is derived from an EMBL/GenBank/DDBJ whole genome shotgun (WGS) entry which is preliminary data.</text>
</comment>
<evidence type="ECO:0000256" key="4">
    <source>
        <dbReference type="SAM" id="MobiDB-lite"/>
    </source>
</evidence>
<dbReference type="Gene3D" id="3.30.565.10">
    <property type="entry name" value="Histidine kinase-like ATPase, C-terminal domain"/>
    <property type="match status" value="1"/>
</dbReference>
<dbReference type="SUPFAM" id="SSF55874">
    <property type="entry name" value="ATPase domain of HSP90 chaperone/DNA topoisomerase II/histidine kinase"/>
    <property type="match status" value="1"/>
</dbReference>